<dbReference type="PANTHER" id="PTHR46391:SF13">
    <property type="entry name" value="ACTIVATOR OF SPOMIN LUC3"/>
    <property type="match status" value="1"/>
</dbReference>
<dbReference type="SMART" id="SM00338">
    <property type="entry name" value="BRLZ"/>
    <property type="match status" value="1"/>
</dbReference>
<dbReference type="InParanoid" id="A0A1Q3BF55"/>
<gene>
    <name evidence="6" type="ORF">CFOL_v3_10088</name>
</gene>
<keyword evidence="7" id="KW-1185">Reference proteome</keyword>
<dbReference type="AlphaFoldDB" id="A0A1Q3BF55"/>
<dbReference type="InterPro" id="IPR046347">
    <property type="entry name" value="bZIP_sf"/>
</dbReference>
<keyword evidence="3" id="KW-0539">Nucleus</keyword>
<evidence type="ECO:0000259" key="5">
    <source>
        <dbReference type="PROSITE" id="PS50217"/>
    </source>
</evidence>
<evidence type="ECO:0000256" key="1">
    <source>
        <dbReference type="ARBA" id="ARBA00023015"/>
    </source>
</evidence>
<accession>A0A1Q3BF55</accession>
<proteinExistence type="predicted"/>
<comment type="caution">
    <text evidence="6">The sequence shown here is derived from an EMBL/GenBank/DDBJ whole genome shotgun (WGS) entry which is preliminary data.</text>
</comment>
<feature type="compositionally biased region" description="Low complexity" evidence="4">
    <location>
        <begin position="26"/>
        <end position="37"/>
    </location>
</feature>
<dbReference type="Pfam" id="PF00170">
    <property type="entry name" value="bZIP_1"/>
    <property type="match status" value="1"/>
</dbReference>
<evidence type="ECO:0000313" key="7">
    <source>
        <dbReference type="Proteomes" id="UP000187406"/>
    </source>
</evidence>
<dbReference type="PROSITE" id="PS00036">
    <property type="entry name" value="BZIP_BASIC"/>
    <property type="match status" value="1"/>
</dbReference>
<evidence type="ECO:0000256" key="2">
    <source>
        <dbReference type="ARBA" id="ARBA00023163"/>
    </source>
</evidence>
<evidence type="ECO:0000256" key="4">
    <source>
        <dbReference type="SAM" id="MobiDB-lite"/>
    </source>
</evidence>
<organism evidence="6 7">
    <name type="scientific">Cephalotus follicularis</name>
    <name type="common">Albany pitcher plant</name>
    <dbReference type="NCBI Taxonomy" id="3775"/>
    <lineage>
        <taxon>Eukaryota</taxon>
        <taxon>Viridiplantae</taxon>
        <taxon>Streptophyta</taxon>
        <taxon>Embryophyta</taxon>
        <taxon>Tracheophyta</taxon>
        <taxon>Spermatophyta</taxon>
        <taxon>Magnoliopsida</taxon>
        <taxon>eudicotyledons</taxon>
        <taxon>Gunneridae</taxon>
        <taxon>Pentapetalae</taxon>
        <taxon>rosids</taxon>
        <taxon>fabids</taxon>
        <taxon>Oxalidales</taxon>
        <taxon>Cephalotaceae</taxon>
        <taxon>Cephalotus</taxon>
    </lineage>
</organism>
<name>A0A1Q3BF55_CEPFO</name>
<dbReference type="InterPro" id="IPR044759">
    <property type="entry name" value="bZIP_RF2"/>
</dbReference>
<keyword evidence="2" id="KW-0804">Transcription</keyword>
<dbReference type="CDD" id="cd14703">
    <property type="entry name" value="bZIP_plant_RF2"/>
    <property type="match status" value="1"/>
</dbReference>
<dbReference type="GO" id="GO:0003700">
    <property type="term" value="F:DNA-binding transcription factor activity"/>
    <property type="evidence" value="ECO:0007669"/>
    <property type="project" value="InterPro"/>
</dbReference>
<dbReference type="PROSITE" id="PS50217">
    <property type="entry name" value="BZIP"/>
    <property type="match status" value="1"/>
</dbReference>
<dbReference type="PANTHER" id="PTHR46391">
    <property type="entry name" value="BASIC LEUCINE ZIPPER 34"/>
    <property type="match status" value="1"/>
</dbReference>
<dbReference type="GO" id="GO:0005634">
    <property type="term" value="C:nucleus"/>
    <property type="evidence" value="ECO:0007669"/>
    <property type="project" value="UniProtKB-ARBA"/>
</dbReference>
<protein>
    <submittedName>
        <fullName evidence="6">BZIP_2 domain-containing protein</fullName>
    </submittedName>
</protein>
<feature type="domain" description="BZIP" evidence="5">
    <location>
        <begin position="108"/>
        <end position="171"/>
    </location>
</feature>
<reference evidence="7" key="1">
    <citation type="submission" date="2016-04" db="EMBL/GenBank/DDBJ databases">
        <title>Cephalotus genome sequencing.</title>
        <authorList>
            <person name="Fukushima K."/>
            <person name="Hasebe M."/>
            <person name="Fang X."/>
        </authorList>
    </citation>
    <scope>NUCLEOTIDE SEQUENCE [LARGE SCALE GENOMIC DNA]</scope>
    <source>
        <strain evidence="7">cv. St1</strain>
    </source>
</reference>
<evidence type="ECO:0000256" key="3">
    <source>
        <dbReference type="ARBA" id="ARBA00023242"/>
    </source>
</evidence>
<dbReference type="GO" id="GO:0045893">
    <property type="term" value="P:positive regulation of DNA-templated transcription"/>
    <property type="evidence" value="ECO:0007669"/>
    <property type="project" value="TreeGrafter"/>
</dbReference>
<dbReference type="STRING" id="3775.A0A1Q3BF55"/>
<sequence length="188" mass="20419">MESMSKKIDQGIPPWPKKSLDESPFANSNGAGASSSGTETGFQPSDAGIIKLSTVGDGGIKKTQNPSPISDKITRSSIGGHVTSRAGGGNSVNDVQIRSGRNLDHAMDPKKLRRIISNRVSAQKSRMKKLQYVTEMERRVKALQAQIAALAPQVALYKDHQLSLKLEQKRLNERMAALAKNEKLRDGN</sequence>
<dbReference type="Proteomes" id="UP000187406">
    <property type="component" value="Unassembled WGS sequence"/>
</dbReference>
<dbReference type="InterPro" id="IPR052483">
    <property type="entry name" value="bZIP_transcription_regulators"/>
</dbReference>
<feature type="region of interest" description="Disordered" evidence="4">
    <location>
        <begin position="1"/>
        <end position="106"/>
    </location>
</feature>
<evidence type="ECO:0000313" key="6">
    <source>
        <dbReference type="EMBL" id="GAV66578.1"/>
    </source>
</evidence>
<dbReference type="InterPro" id="IPR004827">
    <property type="entry name" value="bZIP"/>
</dbReference>
<keyword evidence="1" id="KW-0805">Transcription regulation</keyword>
<dbReference type="Gene3D" id="1.20.5.170">
    <property type="match status" value="1"/>
</dbReference>
<dbReference type="EMBL" id="BDDD01000489">
    <property type="protein sequence ID" value="GAV66578.1"/>
    <property type="molecule type" value="Genomic_DNA"/>
</dbReference>
<dbReference type="OrthoDB" id="552661at2759"/>
<dbReference type="SUPFAM" id="SSF57959">
    <property type="entry name" value="Leucine zipper domain"/>
    <property type="match status" value="1"/>
</dbReference>
<dbReference type="GO" id="GO:0003677">
    <property type="term" value="F:DNA binding"/>
    <property type="evidence" value="ECO:0007669"/>
    <property type="project" value="TreeGrafter"/>
</dbReference>